<dbReference type="Proteomes" id="UP001589750">
    <property type="component" value="Unassembled WGS sequence"/>
</dbReference>
<evidence type="ECO:0000256" key="1">
    <source>
        <dbReference type="SAM" id="MobiDB-lite"/>
    </source>
</evidence>
<name>A0ABV5KBU6_9ACTN</name>
<accession>A0ABV5KBU6</accession>
<sequence length="51" mass="5556">MTVSRDGTPGDPHRTYRGGKNTVAEQLAQRLIEDARTVVVADVDDVADMVE</sequence>
<evidence type="ECO:0000313" key="2">
    <source>
        <dbReference type="EMBL" id="MFB9314198.1"/>
    </source>
</evidence>
<comment type="caution">
    <text evidence="2">The sequence shown here is derived from an EMBL/GenBank/DDBJ whole genome shotgun (WGS) entry which is preliminary data.</text>
</comment>
<gene>
    <name evidence="2" type="ORF">ACFFRI_14180</name>
</gene>
<feature type="region of interest" description="Disordered" evidence="1">
    <location>
        <begin position="1"/>
        <end position="21"/>
    </location>
</feature>
<protein>
    <submittedName>
        <fullName evidence="2">Uncharacterized protein</fullName>
    </submittedName>
</protein>
<reference evidence="2 3" key="1">
    <citation type="submission" date="2024-09" db="EMBL/GenBank/DDBJ databases">
        <authorList>
            <person name="Sun Q."/>
            <person name="Mori K."/>
        </authorList>
    </citation>
    <scope>NUCLEOTIDE SEQUENCE [LARGE SCALE GENOMIC DNA]</scope>
    <source>
        <strain evidence="2 3">JCM 9626</strain>
    </source>
</reference>
<proteinExistence type="predicted"/>
<dbReference type="RefSeq" id="WP_170215419.1">
    <property type="nucleotide sequence ID" value="NZ_JBHMDG010000016.1"/>
</dbReference>
<keyword evidence="3" id="KW-1185">Reference proteome</keyword>
<organism evidence="2 3">
    <name type="scientific">Nocardioides plantarum</name>
    <dbReference type="NCBI Taxonomy" id="29299"/>
    <lineage>
        <taxon>Bacteria</taxon>
        <taxon>Bacillati</taxon>
        <taxon>Actinomycetota</taxon>
        <taxon>Actinomycetes</taxon>
        <taxon>Propionibacteriales</taxon>
        <taxon>Nocardioidaceae</taxon>
        <taxon>Nocardioides</taxon>
    </lineage>
</organism>
<evidence type="ECO:0000313" key="3">
    <source>
        <dbReference type="Proteomes" id="UP001589750"/>
    </source>
</evidence>
<dbReference type="EMBL" id="JBHMDG010000016">
    <property type="protein sequence ID" value="MFB9314198.1"/>
    <property type="molecule type" value="Genomic_DNA"/>
</dbReference>